<gene>
    <name evidence="1" type="ORF">PS918_01797</name>
</gene>
<accession>A0A5E7RM33</accession>
<reference evidence="1 2" key="1">
    <citation type="submission" date="2019-09" db="EMBL/GenBank/DDBJ databases">
        <authorList>
            <person name="Chandra G."/>
            <person name="Truman W A."/>
        </authorList>
    </citation>
    <scope>NUCLEOTIDE SEQUENCE [LARGE SCALE GENOMIC DNA]</scope>
    <source>
        <strain evidence="1">PS918</strain>
    </source>
</reference>
<organism evidence="1 2">
    <name type="scientific">Pseudomonas fluorescens</name>
    <dbReference type="NCBI Taxonomy" id="294"/>
    <lineage>
        <taxon>Bacteria</taxon>
        <taxon>Pseudomonadati</taxon>
        <taxon>Pseudomonadota</taxon>
        <taxon>Gammaproteobacteria</taxon>
        <taxon>Pseudomonadales</taxon>
        <taxon>Pseudomonadaceae</taxon>
        <taxon>Pseudomonas</taxon>
    </lineage>
</organism>
<evidence type="ECO:0000313" key="2">
    <source>
        <dbReference type="Proteomes" id="UP000326611"/>
    </source>
</evidence>
<name>A0A5E7RM33_PSEFL</name>
<dbReference type="EMBL" id="CABVIY010000002">
    <property type="protein sequence ID" value="VVP75511.1"/>
    <property type="molecule type" value="Genomic_DNA"/>
</dbReference>
<sequence>MSRARGTVSRKNARPEIKPWHEEYALSDASPCGVVYMVCGSPSTVVAGCPKEPIWPYDKSMAHHCIWPRHYTVSVIVDWEGEDLGGFMKWDSVLESVSAGVVREILLEHAEREQQIELLEQHLEAQREVA</sequence>
<proteinExistence type="predicted"/>
<dbReference type="AlphaFoldDB" id="A0A5E7RM33"/>
<protein>
    <submittedName>
        <fullName evidence="1">Uncharacterized protein</fullName>
    </submittedName>
</protein>
<evidence type="ECO:0000313" key="1">
    <source>
        <dbReference type="EMBL" id="VVP75511.1"/>
    </source>
</evidence>
<dbReference type="Proteomes" id="UP000326611">
    <property type="component" value="Unassembled WGS sequence"/>
</dbReference>